<evidence type="ECO:0000259" key="2">
    <source>
        <dbReference type="Pfam" id="PF24994"/>
    </source>
</evidence>
<dbReference type="GO" id="GO:0009639">
    <property type="term" value="P:response to red or far red light"/>
    <property type="evidence" value="ECO:0007669"/>
    <property type="project" value="InterPro"/>
</dbReference>
<dbReference type="PANTHER" id="PTHR31161">
    <property type="entry name" value="PROTEIN GRAVITROPIC IN THE LIGHT 1"/>
    <property type="match status" value="1"/>
</dbReference>
<organism evidence="3 4">
    <name type="scientific">Cuscuta campestris</name>
    <dbReference type="NCBI Taxonomy" id="132261"/>
    <lineage>
        <taxon>Eukaryota</taxon>
        <taxon>Viridiplantae</taxon>
        <taxon>Streptophyta</taxon>
        <taxon>Embryophyta</taxon>
        <taxon>Tracheophyta</taxon>
        <taxon>Spermatophyta</taxon>
        <taxon>Magnoliopsida</taxon>
        <taxon>eudicotyledons</taxon>
        <taxon>Gunneridae</taxon>
        <taxon>Pentapetalae</taxon>
        <taxon>asterids</taxon>
        <taxon>lamiids</taxon>
        <taxon>Solanales</taxon>
        <taxon>Convolvulaceae</taxon>
        <taxon>Cuscuteae</taxon>
        <taxon>Cuscuta</taxon>
        <taxon>Cuscuta subgen. Grammica</taxon>
        <taxon>Cuscuta sect. Cleistogrammica</taxon>
    </lineage>
</organism>
<dbReference type="Proteomes" id="UP000595140">
    <property type="component" value="Unassembled WGS sequence"/>
</dbReference>
<dbReference type="InterPro" id="IPR056813">
    <property type="entry name" value="GIL1_IRKI_C"/>
</dbReference>
<name>A0A484N0Q7_9ASTE</name>
<dbReference type="InterPro" id="IPR040225">
    <property type="entry name" value="GIL1-like"/>
</dbReference>
<dbReference type="Pfam" id="PF04859">
    <property type="entry name" value="DUF641"/>
    <property type="match status" value="2"/>
</dbReference>
<dbReference type="AlphaFoldDB" id="A0A484N0Q7"/>
<evidence type="ECO:0008006" key="5">
    <source>
        <dbReference type="Google" id="ProtNLM"/>
    </source>
</evidence>
<dbReference type="GO" id="GO:0009959">
    <property type="term" value="P:negative gravitropism"/>
    <property type="evidence" value="ECO:0007669"/>
    <property type="project" value="InterPro"/>
</dbReference>
<evidence type="ECO:0000259" key="1">
    <source>
        <dbReference type="Pfam" id="PF04859"/>
    </source>
</evidence>
<keyword evidence="4" id="KW-1185">Reference proteome</keyword>
<evidence type="ECO:0000313" key="4">
    <source>
        <dbReference type="Proteomes" id="UP000595140"/>
    </source>
</evidence>
<dbReference type="InterPro" id="IPR006943">
    <property type="entry name" value="DUF641_pln"/>
</dbReference>
<dbReference type="OrthoDB" id="1915848at2759"/>
<evidence type="ECO:0000313" key="3">
    <source>
        <dbReference type="EMBL" id="VFQ94277.1"/>
    </source>
</evidence>
<gene>
    <name evidence="3" type="ORF">CCAM_LOCUS36053</name>
</gene>
<feature type="domain" description="DUF641" evidence="1">
    <location>
        <begin position="30"/>
        <end position="121"/>
    </location>
</feature>
<accession>A0A484N0Q7</accession>
<sequence length="524" mass="58731">MNKETNQEQSHLEWDLLSFLPCGPRSTAQHKAAMEAFVAKLFAAISSLKAAYAELQISQFPYNSGAVQSADLAVVGELKSISELKRRFLKNQVGEDKDQNTKGILFLQGNKSLNMNKETNQEQSHLEWDLLSFLPCGPRSTAQHKAAMEAFVAKLFAAISSLKAAYAELQISQFPFNSEAVQSADLAVVGELKSISELKRRFLKNQVDSSSPPHVSLMISEIREQQSLMKTYEITMRKMQGEIERKTAMASSLRSELEEIAAGNRSLEGKMNAAAGSFDGVGFSDVNTRDFVAVLQYAVRSVRHFVKHLVRNMEAAHWDIDGATAAIHKTASFRKKSHRAFAFESFVCREMFTGFEDPCFSVQSDPCSSPEKQRTFFFDQFKQLRSASAAQFLKQNPSSVFARFLKAKYLHLVHPKMEYSFSGNLTQRKTVNSGDFPETDFFGAFSEMGRRVWLLHCLAFSFNQHVGVFQVRKGAKFSEVYMESVTDEIFPGAGEFRAAFTVVPGFKLGKMVVQSQVYLSPVKN</sequence>
<reference evidence="3 4" key="1">
    <citation type="submission" date="2018-04" db="EMBL/GenBank/DDBJ databases">
        <authorList>
            <person name="Vogel A."/>
        </authorList>
    </citation>
    <scope>NUCLEOTIDE SEQUENCE [LARGE SCALE GENOMIC DNA]</scope>
</reference>
<protein>
    <recommendedName>
        <fullName evidence="5">DUF641 domain-containing protein</fullName>
    </recommendedName>
</protein>
<feature type="domain" description="DUF641" evidence="1">
    <location>
        <begin position="144"/>
        <end position="269"/>
    </location>
</feature>
<dbReference type="Pfam" id="PF24994">
    <property type="entry name" value="GIL1_IRKI_C"/>
    <property type="match status" value="1"/>
</dbReference>
<dbReference type="EMBL" id="OOIL02005264">
    <property type="protein sequence ID" value="VFQ94277.1"/>
    <property type="molecule type" value="Genomic_DNA"/>
</dbReference>
<feature type="domain" description="GIL1/IRKI C-terminal" evidence="2">
    <location>
        <begin position="468"/>
        <end position="518"/>
    </location>
</feature>
<proteinExistence type="predicted"/>